<evidence type="ECO:0000259" key="5">
    <source>
        <dbReference type="Pfam" id="PF13579"/>
    </source>
</evidence>
<dbReference type="SUPFAM" id="SSF53756">
    <property type="entry name" value="UDP-Glycosyltransferase/glycogen phosphorylase"/>
    <property type="match status" value="2"/>
</dbReference>
<gene>
    <name evidence="6" type="ORF">BGE01nite_30580</name>
</gene>
<dbReference type="OrthoDB" id="9810929at2"/>
<keyword evidence="1" id="KW-0328">Glycosyltransferase</keyword>
<feature type="domain" description="Glycosyltransferase subfamily 4-like N-terminal" evidence="5">
    <location>
        <begin position="422"/>
        <end position="578"/>
    </location>
</feature>
<proteinExistence type="predicted"/>
<keyword evidence="7" id="KW-1185">Reference proteome</keyword>
<evidence type="ECO:0000256" key="3">
    <source>
        <dbReference type="SAM" id="MobiDB-lite"/>
    </source>
</evidence>
<dbReference type="Pfam" id="PF13579">
    <property type="entry name" value="Glyco_trans_4_4"/>
    <property type="match status" value="1"/>
</dbReference>
<dbReference type="PANTHER" id="PTHR12526:SF510">
    <property type="entry name" value="D-INOSITOL 3-PHOSPHATE GLYCOSYLTRANSFERASE"/>
    <property type="match status" value="1"/>
</dbReference>
<organism evidence="6 7">
    <name type="scientific">Brevifollis gellanilyticus</name>
    <dbReference type="NCBI Taxonomy" id="748831"/>
    <lineage>
        <taxon>Bacteria</taxon>
        <taxon>Pseudomonadati</taxon>
        <taxon>Verrucomicrobiota</taxon>
        <taxon>Verrucomicrobiia</taxon>
        <taxon>Verrucomicrobiales</taxon>
        <taxon>Verrucomicrobiaceae</taxon>
    </lineage>
</organism>
<dbReference type="Pfam" id="PF13439">
    <property type="entry name" value="Glyco_transf_4"/>
    <property type="match status" value="1"/>
</dbReference>
<protein>
    <recommendedName>
        <fullName evidence="4 5">Glycosyltransferase subfamily 4-like N-terminal domain-containing protein</fullName>
    </recommendedName>
</protein>
<dbReference type="InterPro" id="IPR028098">
    <property type="entry name" value="Glyco_trans_4-like_N"/>
</dbReference>
<keyword evidence="2" id="KW-0808">Transferase</keyword>
<sequence>MPELPPTRLTFLIRDLGHGGAQRQLVTLARALAGQAAFAVSVVHFYPGPFEAELRAAGVKTHCIGKKHRWDLVGFFLRLVRVMRGLNPDVIHGYLHESNLMALLLKPLCGFPRVVWGIRDSQTDAATWGLLGILSFRLNCLLSGWADRIIANSRAGRGYYMRQGYPAGQFEVVPNGIDDTRFRPQTRETFGSTFAMVGRLHPMKDHPTFLRALARVPEARAVIIGSGDAAYTSHMQALAQELGVADRVEWQPARDDLAQVYPTFDALVSTSAYGEGFSNVLGEAMACAVPVIASDVGDSAWLVDDPRWVFHSGDDLELAEKMSAFLSLDPRERSWLGQKNHQRIQQNFTVTKMVEATGVICLAEALERKGVQRATETFEAMRAGGSFAGAPGVSPTSNGSTPPQSSDRSKRVLWITTGLGTGGAEMMLTQIITGLPAHRHTVISLTSGGKYVEPLRAAGAEVLSLDMPAGKPTLGALWRLFKFAWRVRPAVIMGWMYHGCFAAVMVKIFRLGQGRVIWNIRQSLYDLSLEKRGSALVIRSLPWLARFARVITYNSKLSARQHEALGYPAAKTKLVPNGFDLEKWSGFSPSQESRPAHPPRIGRFGRFTAMKDYPTFLSAAALLVKDEPGAEFLLAGTDVDDRNTELTQLIEQLDLRSHVRLLGERSDLPEITASLDLAVSSSAFGEGFPNVVGEAMASAVPVVATDIGDTAWVMGDTGRIVPAKDPQALANACRDILRLPAGQRHELGIKGCQRIKEHFSLQSVLSEFNTLLTNY</sequence>
<dbReference type="AlphaFoldDB" id="A0A512MAK2"/>
<dbReference type="EMBL" id="BKAG01000021">
    <property type="protein sequence ID" value="GEP43767.1"/>
    <property type="molecule type" value="Genomic_DNA"/>
</dbReference>
<evidence type="ECO:0000256" key="1">
    <source>
        <dbReference type="ARBA" id="ARBA00022676"/>
    </source>
</evidence>
<dbReference type="PANTHER" id="PTHR12526">
    <property type="entry name" value="GLYCOSYLTRANSFERASE"/>
    <property type="match status" value="1"/>
</dbReference>
<evidence type="ECO:0000256" key="2">
    <source>
        <dbReference type="ARBA" id="ARBA00022679"/>
    </source>
</evidence>
<dbReference type="GO" id="GO:0016757">
    <property type="term" value="F:glycosyltransferase activity"/>
    <property type="evidence" value="ECO:0007669"/>
    <property type="project" value="UniProtKB-KW"/>
</dbReference>
<dbReference type="Gene3D" id="3.40.50.2000">
    <property type="entry name" value="Glycogen Phosphorylase B"/>
    <property type="match status" value="4"/>
</dbReference>
<comment type="caution">
    <text evidence="6">The sequence shown here is derived from an EMBL/GenBank/DDBJ whole genome shotgun (WGS) entry which is preliminary data.</text>
</comment>
<feature type="compositionally biased region" description="Polar residues" evidence="3">
    <location>
        <begin position="394"/>
        <end position="406"/>
    </location>
</feature>
<accession>A0A512MAK2</accession>
<dbReference type="RefSeq" id="WP_146851339.1">
    <property type="nucleotide sequence ID" value="NZ_BKAG01000021.1"/>
</dbReference>
<dbReference type="Proteomes" id="UP000321577">
    <property type="component" value="Unassembled WGS sequence"/>
</dbReference>
<evidence type="ECO:0000313" key="6">
    <source>
        <dbReference type="EMBL" id="GEP43767.1"/>
    </source>
</evidence>
<evidence type="ECO:0000313" key="7">
    <source>
        <dbReference type="Proteomes" id="UP000321577"/>
    </source>
</evidence>
<feature type="domain" description="Glycosyltransferase subfamily 4-like N-terminal" evidence="4">
    <location>
        <begin position="19"/>
        <end position="181"/>
    </location>
</feature>
<name>A0A512MAK2_9BACT</name>
<dbReference type="Pfam" id="PF13692">
    <property type="entry name" value="Glyco_trans_1_4"/>
    <property type="match status" value="2"/>
</dbReference>
<feature type="region of interest" description="Disordered" evidence="3">
    <location>
        <begin position="385"/>
        <end position="408"/>
    </location>
</feature>
<reference evidence="6 7" key="1">
    <citation type="submission" date="2019-07" db="EMBL/GenBank/DDBJ databases">
        <title>Whole genome shotgun sequence of Brevifollis gellanilyticus NBRC 108608.</title>
        <authorList>
            <person name="Hosoyama A."/>
            <person name="Uohara A."/>
            <person name="Ohji S."/>
            <person name="Ichikawa N."/>
        </authorList>
    </citation>
    <scope>NUCLEOTIDE SEQUENCE [LARGE SCALE GENOMIC DNA]</scope>
    <source>
        <strain evidence="6 7">NBRC 108608</strain>
    </source>
</reference>
<evidence type="ECO:0000259" key="4">
    <source>
        <dbReference type="Pfam" id="PF13439"/>
    </source>
</evidence>